<proteinExistence type="predicted"/>
<evidence type="ECO:0000313" key="2">
    <source>
        <dbReference type="Proteomes" id="UP000179807"/>
    </source>
</evidence>
<reference evidence="1" key="1">
    <citation type="submission" date="2016-10" db="EMBL/GenBank/DDBJ databases">
        <authorList>
            <person name="Benchimol M."/>
            <person name="Almeida L.G."/>
            <person name="Vasconcelos A.T."/>
            <person name="Perreira-Neves A."/>
            <person name="Rosa I.A."/>
            <person name="Tasca T."/>
            <person name="Bogo M.R."/>
            <person name="de Souza W."/>
        </authorList>
    </citation>
    <scope>NUCLEOTIDE SEQUENCE [LARGE SCALE GENOMIC DNA]</scope>
    <source>
        <strain evidence="1">K</strain>
    </source>
</reference>
<evidence type="ECO:0000313" key="1">
    <source>
        <dbReference type="EMBL" id="OHT09622.1"/>
    </source>
</evidence>
<keyword evidence="2" id="KW-1185">Reference proteome</keyword>
<comment type="caution">
    <text evidence="1">The sequence shown here is derived from an EMBL/GenBank/DDBJ whole genome shotgun (WGS) entry which is preliminary data.</text>
</comment>
<sequence>MTEFDQHQFYFSTMYDLYQNAPKASKQEILDTLIKYGNFPAFISYLKRIWFANNTTAKTATKNMEFLMTYVMQAKDNIDFGHLADFAQFFFRILCQKAQPEQYSEYAKFLFIIFNSLKQYDVNALYNVLIKCPFESTLLPLTVFGVVVPSYNLKIMQLLFSLGSTAFQKENTKITWIEAFIVFISHKVENEADVPKILSKIESVLNDNLVSTDLKLKLLCQVPNSLSKEISIDLFTKYYSTLFKNLSPKITNEGVMHIFVAAKVYYSFVDDKKLVLEPLFINALPFFFNTPEVEVAALEFAKLLPMKLLQQWILTIIDGPSFMRASLFFVSHFPTDETIHVLFKQVSPMYAALQQESIIYYLKHNKCPSNYVSLVFTILKVSDFPAIDELIYTDSCLYCSSVIKYVHYCYEIEKILHFVEVFEKKKTLPVISAPSNLNHSVLTLSVHFFGYRKSFWQISALIRYFKACNEGKSKIFDFVQALNDESNIWPHFVHNALTSNTEWRDQLFKIGLERLSKQEFQMCIVLVSISTDPTILHNSALLLMKEKQLMPILFTAAATNWEKETLAELKKLLSDHNKIDEPKGFLQSLFNFEKKPQHPEHSKVDVIPIVLNVISVISTYLPYSQLLLDVLFTAFPADQPTQYLTQTFKAITAVCNQMKQREIIHSIIDRMCSNVNGCDIPTFENALVTALNVNQTMTEELAAKISNVYINLVIKDQISRKSKFEEAFFNGNLPLLAFSKVLLPQLLKNEENEALFKCLRRVIIANQDKISFFQRFDHVFIANILARTKSIRKFCIKTLKVVEHLDDTEFPEFDNTSLFSALRTISPFVEDLSKKFSFDTTVLLSDLLFAHYLNTNYNNQVAIIAFFNAVIRIYPERYLDEKCPILPLFFKAIRKSDLKVGVCIDLTYLQILEVFASHDSKLLVPYLFEHTTKDSFNKSHIRSLAQNPTFIPSVVDCILELIKNNVPPSVDIISRVEQILTVLIMEFDSEQNHNELVLSFIIVLCLTSTTFSKWTDFFREPHLNNLTKCIHKFCKLSSSESRRLPVQKINKQNHLLKIIKRIMERTPFDAKYLDRLSNTNFYYLKQVSCAIKMNNSDREFDSNFKLLLAEFKNEKFVIENLPPILVYLADSLTRDRLKQLAKENLQNLLIALFISLGKPTASSTKVNFLLFLRIVLVLDSHYILAKAGELLKVMNMVIMNDVSFLGVEEFSAVLFTIIDIVQDPTVIMGSFNAIIIKMAASLISKDEEERKTANHFFIILFNLKTNKDEIIQNYFSIFSSLYSRYLAYDNNSPKRYVDLALSVLGIALKRQQILPQQTPSLKLSFDEIKIIQAIMLPLSHVLDARGREAQSKYISFLQACAIASDNDNLQKILKLIEEFAVPKSKANSP</sequence>
<dbReference type="Proteomes" id="UP000179807">
    <property type="component" value="Unassembled WGS sequence"/>
</dbReference>
<organism evidence="1 2">
    <name type="scientific">Tritrichomonas foetus</name>
    <dbReference type="NCBI Taxonomy" id="1144522"/>
    <lineage>
        <taxon>Eukaryota</taxon>
        <taxon>Metamonada</taxon>
        <taxon>Parabasalia</taxon>
        <taxon>Tritrichomonadida</taxon>
        <taxon>Tritrichomonadidae</taxon>
        <taxon>Tritrichomonas</taxon>
    </lineage>
</organism>
<dbReference type="GeneID" id="94836666"/>
<accession>A0A1J4KIW2</accession>
<dbReference type="OrthoDB" id="10689016at2759"/>
<name>A0A1J4KIW2_9EUKA</name>
<protein>
    <submittedName>
        <fullName evidence="1">Uncharacterized protein</fullName>
    </submittedName>
</protein>
<dbReference type="VEuPathDB" id="TrichDB:TRFO_21424"/>
<dbReference type="RefSeq" id="XP_068362758.1">
    <property type="nucleotide sequence ID" value="XM_068501962.1"/>
</dbReference>
<gene>
    <name evidence="1" type="ORF">TRFO_21424</name>
</gene>
<dbReference type="EMBL" id="MLAK01000634">
    <property type="protein sequence ID" value="OHT09622.1"/>
    <property type="molecule type" value="Genomic_DNA"/>
</dbReference>